<evidence type="ECO:0000313" key="2">
    <source>
        <dbReference type="EMBL" id="CAB5217905.1"/>
    </source>
</evidence>
<protein>
    <submittedName>
        <fullName evidence="2">Uncharacterized protein</fullName>
    </submittedName>
</protein>
<reference evidence="2" key="1">
    <citation type="submission" date="2020-05" db="EMBL/GenBank/DDBJ databases">
        <authorList>
            <person name="Chiriac C."/>
            <person name="Salcher M."/>
            <person name="Ghai R."/>
            <person name="Kavagutti S V."/>
        </authorList>
    </citation>
    <scope>NUCLEOTIDE SEQUENCE</scope>
</reference>
<dbReference type="EMBL" id="LR798250">
    <property type="protein sequence ID" value="CAB5217905.1"/>
    <property type="molecule type" value="Genomic_DNA"/>
</dbReference>
<name>A0A6J7WMP7_9CAUD</name>
<organism evidence="2">
    <name type="scientific">uncultured Caudovirales phage</name>
    <dbReference type="NCBI Taxonomy" id="2100421"/>
    <lineage>
        <taxon>Viruses</taxon>
        <taxon>Duplodnaviria</taxon>
        <taxon>Heunggongvirae</taxon>
        <taxon>Uroviricota</taxon>
        <taxon>Caudoviricetes</taxon>
        <taxon>Peduoviridae</taxon>
        <taxon>Maltschvirus</taxon>
        <taxon>Maltschvirus maltsch</taxon>
    </lineage>
</organism>
<sequence>MIEQILQLLKISDFYGVSTNVDIAKGINAIPKTYKATFKQGYRQIKAK</sequence>
<dbReference type="EMBL" id="LR796606">
    <property type="protein sequence ID" value="CAB4153695.1"/>
    <property type="molecule type" value="Genomic_DNA"/>
</dbReference>
<gene>
    <name evidence="2" type="ORF">UFOVP206_31</name>
    <name evidence="1" type="ORF">UFOVP627_36</name>
</gene>
<accession>A0A6J7WMP7</accession>
<proteinExistence type="predicted"/>
<evidence type="ECO:0000313" key="1">
    <source>
        <dbReference type="EMBL" id="CAB4153695.1"/>
    </source>
</evidence>